<dbReference type="AlphaFoldDB" id="A0A4R8RUA9"/>
<accession>A0A4R8RUA9</accession>
<keyword evidence="1" id="KW-1133">Transmembrane helix</keyword>
<evidence type="ECO:0000256" key="1">
    <source>
        <dbReference type="SAM" id="Phobius"/>
    </source>
</evidence>
<keyword evidence="1" id="KW-0472">Membrane</keyword>
<dbReference type="Proteomes" id="UP000295117">
    <property type="component" value="Unassembled WGS sequence"/>
</dbReference>
<protein>
    <submittedName>
        <fullName evidence="2">Uncharacterized protein</fullName>
    </submittedName>
</protein>
<feature type="transmembrane region" description="Helical" evidence="1">
    <location>
        <begin position="6"/>
        <end position="22"/>
    </location>
</feature>
<evidence type="ECO:0000313" key="2">
    <source>
        <dbReference type="EMBL" id="TDZ77347.1"/>
    </source>
</evidence>
<dbReference type="RefSeq" id="WP_134073908.1">
    <property type="nucleotide sequence ID" value="NZ_PECH01000010.1"/>
</dbReference>
<name>A0A4R8RUA9_9MYCO</name>
<evidence type="ECO:0000313" key="3">
    <source>
        <dbReference type="Proteomes" id="UP000295117"/>
    </source>
</evidence>
<dbReference type="EMBL" id="PECH01000010">
    <property type="protein sequence ID" value="TDZ77347.1"/>
    <property type="molecule type" value="Genomic_DNA"/>
</dbReference>
<keyword evidence="1" id="KW-0812">Transmembrane</keyword>
<reference evidence="2 3" key="1">
    <citation type="journal article" date="2019" name="Sci. Rep.">
        <title>Extended insight into the Mycobacterium chelonae-abscessus complex through whole genome sequencing of Mycobacterium salmoniphilum outbreak and Mycobacterium salmoniphilum-like strains.</title>
        <authorList>
            <person name="Behra P.R.K."/>
            <person name="Das S."/>
            <person name="Pettersson B.M.F."/>
            <person name="Shirreff L."/>
            <person name="DuCote T."/>
            <person name="Jacobsson K.G."/>
            <person name="Ennis D.G."/>
            <person name="Kirsebom L.A."/>
        </authorList>
    </citation>
    <scope>NUCLEOTIDE SEQUENCE [LARGE SCALE GENOMIC DNA]</scope>
    <source>
        <strain evidence="2 3">DE 4585</strain>
    </source>
</reference>
<sequence>MFAYILIVAAAFVAAVYVMVTIERRNVHDLWRYGLYIVALACAAAALFGVLHSQTQRIGIICALLVLSWRALSGRAKALEQQGDTAL</sequence>
<organism evidence="2 3">
    <name type="scientific">Mycobacteroides salmoniphilum</name>
    <dbReference type="NCBI Taxonomy" id="404941"/>
    <lineage>
        <taxon>Bacteria</taxon>
        <taxon>Bacillati</taxon>
        <taxon>Actinomycetota</taxon>
        <taxon>Actinomycetes</taxon>
        <taxon>Mycobacteriales</taxon>
        <taxon>Mycobacteriaceae</taxon>
        <taxon>Mycobacteroides</taxon>
    </lineage>
</organism>
<gene>
    <name evidence="2" type="ORF">DE4585_04739</name>
</gene>
<proteinExistence type="predicted"/>
<comment type="caution">
    <text evidence="2">The sequence shown here is derived from an EMBL/GenBank/DDBJ whole genome shotgun (WGS) entry which is preliminary data.</text>
</comment>
<feature type="transmembrane region" description="Helical" evidence="1">
    <location>
        <begin position="34"/>
        <end position="51"/>
    </location>
</feature>